<dbReference type="PROSITE" id="PS50102">
    <property type="entry name" value="RRM"/>
    <property type="match status" value="2"/>
</dbReference>
<comment type="caution">
    <text evidence="6">The sequence shown here is derived from an EMBL/GenBank/DDBJ whole genome shotgun (WGS) entry which is preliminary data.</text>
</comment>
<dbReference type="PANTHER" id="PTHR48032">
    <property type="entry name" value="RNA-BINDING PROTEIN MUSASHI HOMOLOG RBP6"/>
    <property type="match status" value="1"/>
</dbReference>
<accession>A0A1D2MLV6</accession>
<keyword evidence="2 3" id="KW-0694">RNA-binding</keyword>
<dbReference type="GO" id="GO:0003729">
    <property type="term" value="F:mRNA binding"/>
    <property type="evidence" value="ECO:0007669"/>
    <property type="project" value="TreeGrafter"/>
</dbReference>
<dbReference type="AlphaFoldDB" id="A0A1D2MLV6"/>
<dbReference type="GO" id="GO:0005737">
    <property type="term" value="C:cytoplasm"/>
    <property type="evidence" value="ECO:0007669"/>
    <property type="project" value="TreeGrafter"/>
</dbReference>
<dbReference type="Pfam" id="PF00076">
    <property type="entry name" value="RRM_1"/>
    <property type="match status" value="2"/>
</dbReference>
<dbReference type="InterPro" id="IPR012677">
    <property type="entry name" value="Nucleotide-bd_a/b_plait_sf"/>
</dbReference>
<evidence type="ECO:0000313" key="7">
    <source>
        <dbReference type="Proteomes" id="UP000094527"/>
    </source>
</evidence>
<reference evidence="6 7" key="1">
    <citation type="journal article" date="2016" name="Genome Biol. Evol.">
        <title>Gene Family Evolution Reflects Adaptation to Soil Environmental Stressors in the Genome of the Collembolan Orchesella cincta.</title>
        <authorList>
            <person name="Faddeeva-Vakhrusheva A."/>
            <person name="Derks M.F."/>
            <person name="Anvar S.Y."/>
            <person name="Agamennone V."/>
            <person name="Suring W."/>
            <person name="Smit S."/>
            <person name="van Straalen N.M."/>
            <person name="Roelofs D."/>
        </authorList>
    </citation>
    <scope>NUCLEOTIDE SEQUENCE [LARGE SCALE GENOMIC DNA]</scope>
    <source>
        <tissue evidence="6">Mixed pool</tissue>
    </source>
</reference>
<evidence type="ECO:0000256" key="4">
    <source>
        <dbReference type="SAM" id="MobiDB-lite"/>
    </source>
</evidence>
<dbReference type="PANTHER" id="PTHR48032:SF4">
    <property type="entry name" value="FI20028P1"/>
    <property type="match status" value="1"/>
</dbReference>
<dbReference type="EMBL" id="LJIJ01000890">
    <property type="protein sequence ID" value="ODM93918.1"/>
    <property type="molecule type" value="Genomic_DNA"/>
</dbReference>
<dbReference type="Gene3D" id="3.30.70.330">
    <property type="match status" value="2"/>
</dbReference>
<feature type="domain" description="RRM" evidence="5">
    <location>
        <begin position="339"/>
        <end position="416"/>
    </location>
</feature>
<evidence type="ECO:0000313" key="6">
    <source>
        <dbReference type="EMBL" id="ODM93918.1"/>
    </source>
</evidence>
<dbReference type="OrthoDB" id="1875751at2759"/>
<keyword evidence="7" id="KW-1185">Reference proteome</keyword>
<dbReference type="GO" id="GO:0006417">
    <property type="term" value="P:regulation of translation"/>
    <property type="evidence" value="ECO:0007669"/>
    <property type="project" value="TreeGrafter"/>
</dbReference>
<feature type="compositionally biased region" description="Low complexity" evidence="4">
    <location>
        <begin position="222"/>
        <end position="235"/>
    </location>
</feature>
<dbReference type="Proteomes" id="UP000094527">
    <property type="component" value="Unassembled WGS sequence"/>
</dbReference>
<dbReference type="SMART" id="SM00360">
    <property type="entry name" value="RRM"/>
    <property type="match status" value="2"/>
</dbReference>
<feature type="region of interest" description="Disordered" evidence="4">
    <location>
        <begin position="1"/>
        <end position="22"/>
    </location>
</feature>
<evidence type="ECO:0000256" key="2">
    <source>
        <dbReference type="ARBA" id="ARBA00022884"/>
    </source>
</evidence>
<feature type="domain" description="RRM" evidence="5">
    <location>
        <begin position="248"/>
        <end position="335"/>
    </location>
</feature>
<sequence>MYIPREENSQRELPDDAADKDSTCKAISTHSEYTTRLLINQDYQHDGNEWTDKYSFGGYPRALVAASAAAALPMPKENGHTHVHIHHQQDTDNPLVVSMKLAAEQVHQLTHPGENGVTQEMVNANLALVNATNNAVLSVNNAGVGVGVQQGLIAAAQAAQQAQQQAQQQQQQAQMKPQTVATGTTTDGGGGLLAVAQAQQQQQVKDEQNATTQAIINATTASSMSVASTTSTNNNSGGGSGQGQGYESKLFVGGLSWQTSSEKLREYFSKFGSVLEVQVVVDPMTQRSRGFGFITFADSDTVRKIVSVPNHILDGKRIDPKHATPRNKQVPAVNSYKTKKIFVGGVSQDTTLEEIKAYFSQFGKVEDAVMLMDQQTMRHRGFGFVTFESDEVVERICEIHYHTIKDKKVECKKAKPKEAQAMAVTGLHAAFGHDAVQAQVAHHLSLTSASLGSLGAQRTNPAQAAYAFYGGQFAGMTGNAGSHHASQAAALNANLAAGLMIPVTATSIASHSPVTYSSIRSGLSRYCEISEQ</sequence>
<evidence type="ECO:0000259" key="5">
    <source>
        <dbReference type="PROSITE" id="PS50102"/>
    </source>
</evidence>
<evidence type="ECO:0000256" key="3">
    <source>
        <dbReference type="PROSITE-ProRule" id="PRU00176"/>
    </source>
</evidence>
<evidence type="ECO:0000256" key="1">
    <source>
        <dbReference type="ARBA" id="ARBA00022737"/>
    </source>
</evidence>
<dbReference type="InterPro" id="IPR035979">
    <property type="entry name" value="RBD_domain_sf"/>
</dbReference>
<organism evidence="6 7">
    <name type="scientific">Orchesella cincta</name>
    <name type="common">Springtail</name>
    <name type="synonym">Podura cincta</name>
    <dbReference type="NCBI Taxonomy" id="48709"/>
    <lineage>
        <taxon>Eukaryota</taxon>
        <taxon>Metazoa</taxon>
        <taxon>Ecdysozoa</taxon>
        <taxon>Arthropoda</taxon>
        <taxon>Hexapoda</taxon>
        <taxon>Collembola</taxon>
        <taxon>Entomobryomorpha</taxon>
        <taxon>Entomobryoidea</taxon>
        <taxon>Orchesellidae</taxon>
        <taxon>Orchesellinae</taxon>
        <taxon>Orchesella</taxon>
    </lineage>
</organism>
<dbReference type="STRING" id="48709.A0A1D2MLV6"/>
<keyword evidence="1" id="KW-0677">Repeat</keyword>
<feature type="region of interest" description="Disordered" evidence="4">
    <location>
        <begin position="222"/>
        <end position="244"/>
    </location>
</feature>
<dbReference type="SUPFAM" id="SSF54928">
    <property type="entry name" value="RNA-binding domain, RBD"/>
    <property type="match status" value="2"/>
</dbReference>
<protein>
    <submittedName>
        <fullName evidence="6">RNA-binding protein Musashi 2</fullName>
    </submittedName>
</protein>
<dbReference type="InterPro" id="IPR000504">
    <property type="entry name" value="RRM_dom"/>
</dbReference>
<gene>
    <name evidence="6" type="ORF">Ocin01_12766</name>
</gene>
<proteinExistence type="predicted"/>
<name>A0A1D2MLV6_ORCCI</name>